<dbReference type="PANTHER" id="PTHR47526">
    <property type="entry name" value="ATP-DEPENDENT DNA HELICASE"/>
    <property type="match status" value="1"/>
</dbReference>
<keyword evidence="2" id="KW-1185">Reference proteome</keyword>
<dbReference type="GO" id="GO:0006281">
    <property type="term" value="P:DNA repair"/>
    <property type="evidence" value="ECO:0007669"/>
    <property type="project" value="UniProtKB-ARBA"/>
</dbReference>
<accession>A0AAV6TRC5</accession>
<organism evidence="1 2">
    <name type="scientific">Oedothorax gibbosus</name>
    <dbReference type="NCBI Taxonomy" id="931172"/>
    <lineage>
        <taxon>Eukaryota</taxon>
        <taxon>Metazoa</taxon>
        <taxon>Ecdysozoa</taxon>
        <taxon>Arthropoda</taxon>
        <taxon>Chelicerata</taxon>
        <taxon>Arachnida</taxon>
        <taxon>Araneae</taxon>
        <taxon>Araneomorphae</taxon>
        <taxon>Entelegynae</taxon>
        <taxon>Araneoidea</taxon>
        <taxon>Linyphiidae</taxon>
        <taxon>Erigoninae</taxon>
        <taxon>Oedothorax</taxon>
    </lineage>
</organism>
<name>A0AAV6TRC5_9ARAC</name>
<sequence>SQFFGPKSWFSYPPCYASFGSVTRWMIHNGSNTMLLEIKCTFNVDRLELEELAERSNFCLVKTEGQWELKRSHSYYYQVQRQLALSNLTECVFALFYKPPNCVHTEIISFDRNFWLDMFEELNEFYLRYYLPALMAPEVDPAEDEE</sequence>
<dbReference type="Proteomes" id="UP000827092">
    <property type="component" value="Unassembled WGS sequence"/>
</dbReference>
<protein>
    <submittedName>
        <fullName evidence="1">Uncharacterized protein</fullName>
    </submittedName>
</protein>
<dbReference type="AlphaFoldDB" id="A0AAV6TRC5"/>
<dbReference type="InterPro" id="IPR011604">
    <property type="entry name" value="PDDEXK-like_dom_sf"/>
</dbReference>
<dbReference type="EMBL" id="JAFNEN010001186">
    <property type="protein sequence ID" value="KAG8174582.1"/>
    <property type="molecule type" value="Genomic_DNA"/>
</dbReference>
<reference evidence="1 2" key="1">
    <citation type="journal article" date="2022" name="Nat. Ecol. Evol.">
        <title>A masculinizing supergene underlies an exaggerated male reproductive morph in a spider.</title>
        <authorList>
            <person name="Hendrickx F."/>
            <person name="De Corte Z."/>
            <person name="Sonet G."/>
            <person name="Van Belleghem S.M."/>
            <person name="Kostlbacher S."/>
            <person name="Vangestel C."/>
        </authorList>
    </citation>
    <scope>NUCLEOTIDE SEQUENCE [LARGE SCALE GENOMIC DNA]</scope>
    <source>
        <strain evidence="1">W744_W776</strain>
    </source>
</reference>
<feature type="non-terminal residue" evidence="1">
    <location>
        <position position="1"/>
    </location>
</feature>
<comment type="caution">
    <text evidence="1">The sequence shown here is derived from an EMBL/GenBank/DDBJ whole genome shotgun (WGS) entry which is preliminary data.</text>
</comment>
<gene>
    <name evidence="1" type="ORF">JTE90_005246</name>
</gene>
<evidence type="ECO:0000313" key="2">
    <source>
        <dbReference type="Proteomes" id="UP000827092"/>
    </source>
</evidence>
<evidence type="ECO:0000313" key="1">
    <source>
        <dbReference type="EMBL" id="KAG8174582.1"/>
    </source>
</evidence>
<dbReference type="InterPro" id="IPR011335">
    <property type="entry name" value="Restrct_endonuc-II-like"/>
</dbReference>
<proteinExistence type="predicted"/>
<dbReference type="Gene3D" id="3.90.320.10">
    <property type="match status" value="1"/>
</dbReference>
<dbReference type="SUPFAM" id="SSF52980">
    <property type="entry name" value="Restriction endonuclease-like"/>
    <property type="match status" value="1"/>
</dbReference>